<keyword evidence="2" id="KW-1185">Reference proteome</keyword>
<organism evidence="1 2">
    <name type="scientific">Heterodera schachtii</name>
    <name type="common">Sugarbeet cyst nematode worm</name>
    <name type="synonym">Tylenchus schachtii</name>
    <dbReference type="NCBI Taxonomy" id="97005"/>
    <lineage>
        <taxon>Eukaryota</taxon>
        <taxon>Metazoa</taxon>
        <taxon>Ecdysozoa</taxon>
        <taxon>Nematoda</taxon>
        <taxon>Chromadorea</taxon>
        <taxon>Rhabditida</taxon>
        <taxon>Tylenchina</taxon>
        <taxon>Tylenchomorpha</taxon>
        <taxon>Tylenchoidea</taxon>
        <taxon>Heteroderidae</taxon>
        <taxon>Heteroderinae</taxon>
        <taxon>Heterodera</taxon>
    </lineage>
</organism>
<reference evidence="1 2" key="1">
    <citation type="submission" date="2024-10" db="EMBL/GenBank/DDBJ databases">
        <authorList>
            <person name="Kim D."/>
        </authorList>
    </citation>
    <scope>NUCLEOTIDE SEQUENCE [LARGE SCALE GENOMIC DNA]</scope>
    <source>
        <strain evidence="1">Taebaek</strain>
    </source>
</reference>
<sequence length="73" mass="8365">MPDEQALGQLASKELKPTLDLVGKTDISLKFVDVQQQKQQPTNRWGITNSHSELVMFKPYNLVAQHRRNKSCK</sequence>
<evidence type="ECO:0000313" key="1">
    <source>
        <dbReference type="EMBL" id="KAL3071086.1"/>
    </source>
</evidence>
<gene>
    <name evidence="1" type="ORF">niasHS_015828</name>
</gene>
<proteinExistence type="predicted"/>
<protein>
    <submittedName>
        <fullName evidence="1">Uncharacterized protein</fullName>
    </submittedName>
</protein>
<dbReference type="Proteomes" id="UP001620645">
    <property type="component" value="Unassembled WGS sequence"/>
</dbReference>
<name>A0ABD2HWN1_HETSC</name>
<dbReference type="EMBL" id="JBICCN010000400">
    <property type="protein sequence ID" value="KAL3071086.1"/>
    <property type="molecule type" value="Genomic_DNA"/>
</dbReference>
<dbReference type="AlphaFoldDB" id="A0ABD2HWN1"/>
<comment type="caution">
    <text evidence="1">The sequence shown here is derived from an EMBL/GenBank/DDBJ whole genome shotgun (WGS) entry which is preliminary data.</text>
</comment>
<accession>A0ABD2HWN1</accession>
<evidence type="ECO:0000313" key="2">
    <source>
        <dbReference type="Proteomes" id="UP001620645"/>
    </source>
</evidence>